<keyword evidence="3" id="KW-1185">Reference proteome</keyword>
<gene>
    <name evidence="2" type="ORF">EH55_08565</name>
</gene>
<organism evidence="2 3">
    <name type="scientific">Synergistes jonesii</name>
    <dbReference type="NCBI Taxonomy" id="2754"/>
    <lineage>
        <taxon>Bacteria</taxon>
        <taxon>Thermotogati</taxon>
        <taxon>Synergistota</taxon>
        <taxon>Synergistia</taxon>
        <taxon>Synergistales</taxon>
        <taxon>Synergistaceae</taxon>
        <taxon>Synergistes</taxon>
    </lineage>
</organism>
<dbReference type="RefSeq" id="WP_037974188.1">
    <property type="nucleotide sequence ID" value="NZ_JMKI01000004.1"/>
</dbReference>
<feature type="region of interest" description="Disordered" evidence="1">
    <location>
        <begin position="55"/>
        <end position="74"/>
    </location>
</feature>
<evidence type="ECO:0000313" key="2">
    <source>
        <dbReference type="EMBL" id="KEJ93345.1"/>
    </source>
</evidence>
<accession>A0A073IUR8</accession>
<dbReference type="GeneID" id="90982531"/>
<sequence>MKAQKGKIIECTESELYAYYLRHGWDDIYSFPEYMRRCVEHGTVIMDAEKLLPAETRGRKKRAPSDSGARDSGI</sequence>
<comment type="caution">
    <text evidence="2">The sequence shown here is derived from an EMBL/GenBank/DDBJ whole genome shotgun (WGS) entry which is preliminary data.</text>
</comment>
<reference evidence="2 3" key="1">
    <citation type="submission" date="2014-04" db="EMBL/GenBank/DDBJ databases">
        <title>Draft Genome Sequence of Synergistes jonesii.</title>
        <authorList>
            <person name="Coil D.A."/>
            <person name="Eisen J.A."/>
            <person name="Holland-Moritz H.E."/>
        </authorList>
    </citation>
    <scope>NUCLEOTIDE SEQUENCE [LARGE SCALE GENOMIC DNA]</scope>
    <source>
        <strain evidence="2 3">78-1</strain>
    </source>
</reference>
<dbReference type="AlphaFoldDB" id="A0A073IUR8"/>
<evidence type="ECO:0000313" key="3">
    <source>
        <dbReference type="Proteomes" id="UP000027665"/>
    </source>
</evidence>
<name>A0A073IUR8_9BACT</name>
<dbReference type="STRING" id="2754.EH55_08565"/>
<protein>
    <submittedName>
        <fullName evidence="2">Uncharacterized protein</fullName>
    </submittedName>
</protein>
<dbReference type="Proteomes" id="UP000027665">
    <property type="component" value="Unassembled WGS sequence"/>
</dbReference>
<evidence type="ECO:0000256" key="1">
    <source>
        <dbReference type="SAM" id="MobiDB-lite"/>
    </source>
</evidence>
<dbReference type="EMBL" id="JMKI01000004">
    <property type="protein sequence ID" value="KEJ93345.1"/>
    <property type="molecule type" value="Genomic_DNA"/>
</dbReference>
<proteinExistence type="predicted"/>